<comment type="caution">
    <text evidence="2">The sequence shown here is derived from an EMBL/GenBank/DDBJ whole genome shotgun (WGS) entry which is preliminary data.</text>
</comment>
<protein>
    <submittedName>
        <fullName evidence="2">MAP3K12-binding inhibitory protein 1</fullName>
    </submittedName>
</protein>
<name>A0A4Y2ITE5_ARAVE</name>
<dbReference type="OrthoDB" id="5531344at2759"/>
<evidence type="ECO:0000256" key="1">
    <source>
        <dbReference type="SAM" id="MobiDB-lite"/>
    </source>
</evidence>
<evidence type="ECO:0000313" key="3">
    <source>
        <dbReference type="Proteomes" id="UP000499080"/>
    </source>
</evidence>
<dbReference type="EMBL" id="BGPR01002888">
    <property type="protein sequence ID" value="GBM80509.1"/>
    <property type="molecule type" value="Genomic_DNA"/>
</dbReference>
<gene>
    <name evidence="2" type="primary">MBIP</name>
    <name evidence="2" type="ORF">AVEN_123267_1</name>
</gene>
<proteinExistence type="predicted"/>
<reference evidence="2 3" key="1">
    <citation type="journal article" date="2019" name="Sci. Rep.">
        <title>Orb-weaving spider Araneus ventricosus genome elucidates the spidroin gene catalogue.</title>
        <authorList>
            <person name="Kono N."/>
            <person name="Nakamura H."/>
            <person name="Ohtoshi R."/>
            <person name="Moran D.A.P."/>
            <person name="Shinohara A."/>
            <person name="Yoshida Y."/>
            <person name="Fujiwara M."/>
            <person name="Mori M."/>
            <person name="Tomita M."/>
            <person name="Arakawa K."/>
        </authorList>
    </citation>
    <scope>NUCLEOTIDE SEQUENCE [LARGE SCALE GENOMIC DNA]</scope>
</reference>
<evidence type="ECO:0000313" key="2">
    <source>
        <dbReference type="EMBL" id="GBM80509.1"/>
    </source>
</evidence>
<dbReference type="Proteomes" id="UP000499080">
    <property type="component" value="Unassembled WGS sequence"/>
</dbReference>
<feature type="region of interest" description="Disordered" evidence="1">
    <location>
        <begin position="69"/>
        <end position="99"/>
    </location>
</feature>
<accession>A0A4Y2ITE5</accession>
<keyword evidence="3" id="KW-1185">Reference proteome</keyword>
<dbReference type="AlphaFoldDB" id="A0A4Y2ITE5"/>
<organism evidence="2 3">
    <name type="scientific">Araneus ventricosus</name>
    <name type="common">Orbweaver spider</name>
    <name type="synonym">Epeira ventricosa</name>
    <dbReference type="NCBI Taxonomy" id="182803"/>
    <lineage>
        <taxon>Eukaryota</taxon>
        <taxon>Metazoa</taxon>
        <taxon>Ecdysozoa</taxon>
        <taxon>Arthropoda</taxon>
        <taxon>Chelicerata</taxon>
        <taxon>Arachnida</taxon>
        <taxon>Araneae</taxon>
        <taxon>Araneomorphae</taxon>
        <taxon>Entelegynae</taxon>
        <taxon>Araneoidea</taxon>
        <taxon>Araneidae</taxon>
        <taxon>Araneus</taxon>
    </lineage>
</organism>
<sequence length="306" mass="35254">MNSLEPIIPAVESFLKELQHTDVIKKYSIEASELNSSKLNEFQSAFLKFTQTVNDALALHKKTTENASVELPNVSKTNSDEPISIEEKDKSSSKNMQQLQVDETEIKRRINAFVSRKRKEVDEWNVQEFCSRPYVEEENPLWEQVDSCARVDAVFIPRFGSKSHVKVSKVENRWGPQTQVRNDPAKRIKVEPGVEAETETNDVTFETIQERLRIMEAHLKLKSDSSMRNSIFQRIKQLEDRILFLEGISPDYFHLSGPNYSSANKKSISEKEKVYSNWNVDDIQKRIQSLKESLKLKSVVKKDSAS</sequence>